<organism evidence="3 4">
    <name type="scientific">Paraburkholderia phenazinium</name>
    <dbReference type="NCBI Taxonomy" id="60549"/>
    <lineage>
        <taxon>Bacteria</taxon>
        <taxon>Pseudomonadati</taxon>
        <taxon>Pseudomonadota</taxon>
        <taxon>Betaproteobacteria</taxon>
        <taxon>Burkholderiales</taxon>
        <taxon>Burkholderiaceae</taxon>
        <taxon>Paraburkholderia</taxon>
    </lineage>
</organism>
<keyword evidence="2" id="KW-0732">Signal</keyword>
<keyword evidence="1" id="KW-0812">Transmembrane</keyword>
<keyword evidence="1" id="KW-1133">Transmembrane helix</keyword>
<dbReference type="AlphaFoldDB" id="A0A1G8EMI8"/>
<reference evidence="3 4" key="1">
    <citation type="submission" date="2016-10" db="EMBL/GenBank/DDBJ databases">
        <authorList>
            <person name="de Groot N.N."/>
        </authorList>
    </citation>
    <scope>NUCLEOTIDE SEQUENCE [LARGE SCALE GENOMIC DNA]</scope>
    <source>
        <strain evidence="3 4">LMG 2247</strain>
    </source>
</reference>
<name>A0A1G8EMI8_9BURK</name>
<protein>
    <recommendedName>
        <fullName evidence="5">Surface antigen</fullName>
    </recommendedName>
</protein>
<feature type="transmembrane region" description="Helical" evidence="1">
    <location>
        <begin position="89"/>
        <end position="106"/>
    </location>
</feature>
<evidence type="ECO:0000256" key="2">
    <source>
        <dbReference type="SAM" id="SignalP"/>
    </source>
</evidence>
<sequence length="158" mass="16748">MRNIEARCAVLCLCLACTAPVAAQSTMDGAPYAAPPCRTVVGQAEIDGTLQQITGLACQQPDGSWQVVDGGDTAVALYPAPLYPYYDPWYWGGVVAVGFGGPFIFVDRFHHRHPLGQVHFSRAAYGFGTRSGGWHGSGTWQSTGSMHGGWGGGGGMRR</sequence>
<evidence type="ECO:0000313" key="4">
    <source>
        <dbReference type="Proteomes" id="UP000199706"/>
    </source>
</evidence>
<dbReference type="Proteomes" id="UP000199706">
    <property type="component" value="Unassembled WGS sequence"/>
</dbReference>
<gene>
    <name evidence="3" type="ORF">SAMN05216466_112147</name>
</gene>
<feature type="chain" id="PRO_5011495268" description="Surface antigen" evidence="2">
    <location>
        <begin position="24"/>
        <end position="158"/>
    </location>
</feature>
<accession>A0A1G8EMI8</accession>
<evidence type="ECO:0000256" key="1">
    <source>
        <dbReference type="SAM" id="Phobius"/>
    </source>
</evidence>
<feature type="signal peptide" evidence="2">
    <location>
        <begin position="1"/>
        <end position="23"/>
    </location>
</feature>
<evidence type="ECO:0000313" key="3">
    <source>
        <dbReference type="EMBL" id="SDH71078.1"/>
    </source>
</evidence>
<dbReference type="EMBL" id="FNCJ01000012">
    <property type="protein sequence ID" value="SDH71078.1"/>
    <property type="molecule type" value="Genomic_DNA"/>
</dbReference>
<proteinExistence type="predicted"/>
<keyword evidence="1" id="KW-0472">Membrane</keyword>
<evidence type="ECO:0008006" key="5">
    <source>
        <dbReference type="Google" id="ProtNLM"/>
    </source>
</evidence>
<dbReference type="RefSeq" id="WP_175772353.1">
    <property type="nucleotide sequence ID" value="NZ_CADERL010000007.1"/>
</dbReference>